<evidence type="ECO:0008006" key="4">
    <source>
        <dbReference type="Google" id="ProtNLM"/>
    </source>
</evidence>
<evidence type="ECO:0000256" key="1">
    <source>
        <dbReference type="SAM" id="SignalP"/>
    </source>
</evidence>
<keyword evidence="3" id="KW-1185">Reference proteome</keyword>
<evidence type="ECO:0000313" key="2">
    <source>
        <dbReference type="EMBL" id="MFC4292045.1"/>
    </source>
</evidence>
<gene>
    <name evidence="2" type="ORF">ACFOWX_06410</name>
</gene>
<reference evidence="3" key="1">
    <citation type="journal article" date="2019" name="Int. J. Syst. Evol. Microbiol.">
        <title>The Global Catalogue of Microorganisms (GCM) 10K type strain sequencing project: providing services to taxonomists for standard genome sequencing and annotation.</title>
        <authorList>
            <consortium name="The Broad Institute Genomics Platform"/>
            <consortium name="The Broad Institute Genome Sequencing Center for Infectious Disease"/>
            <person name="Wu L."/>
            <person name="Ma J."/>
        </authorList>
    </citation>
    <scope>NUCLEOTIDE SEQUENCE [LARGE SCALE GENOMIC DNA]</scope>
    <source>
        <strain evidence="3">CECT 8531</strain>
    </source>
</reference>
<proteinExistence type="predicted"/>
<dbReference type="RefSeq" id="WP_381422404.1">
    <property type="nucleotide sequence ID" value="NZ_JBHSDH010000013.1"/>
</dbReference>
<accession>A0ABV8RHV4</accession>
<dbReference type="EMBL" id="JBHSDH010000013">
    <property type="protein sequence ID" value="MFC4292045.1"/>
    <property type="molecule type" value="Genomic_DNA"/>
</dbReference>
<feature type="chain" id="PRO_5046320502" description="Tetratricopeptide repeat protein" evidence="1">
    <location>
        <begin position="25"/>
        <end position="428"/>
    </location>
</feature>
<evidence type="ECO:0000313" key="3">
    <source>
        <dbReference type="Proteomes" id="UP001595887"/>
    </source>
</evidence>
<keyword evidence="1" id="KW-0732">Signal</keyword>
<name>A0ABV8RHV4_9SPHN</name>
<dbReference type="Proteomes" id="UP001595887">
    <property type="component" value="Unassembled WGS sequence"/>
</dbReference>
<sequence>MKSVSKFALAFMIGTLAITPAAYAKKDKKKDEAAKNASSGPQLSPEFRTAYAPAVNPFVDNKFEEAKAAWPAAKAAIKNDDDKYQAGIFAVQLAAKTNDAALRQEGYELLVASNFTPAETKQSIYFELAAAHYDAKDFAAAEPKLIGAYEAGYRKSDIESLIATTLGQQKKYAEATAWIQRGIDAKTAAGQAVPPNYLKQAANYALNMQDNAAINKWMKMLIKVQPDASNWRDALNLYMRSANLNEAQTLDIMRLMRENKAMKYPLEYALYVESIGAIRYPVEVKAVLDEGIAAGNIQQSDPGISDSYKTAASVADEDIRTLASTEAEARASSSGNKIALTADAFFSQGKYATAQSLYELALTKANINDKDGADRTARVTMRLGMAKAKQGDWAGAKATLAGLTDAKRKEMAEYWMIYIDQQMASAAG</sequence>
<feature type="signal peptide" evidence="1">
    <location>
        <begin position="1"/>
        <end position="24"/>
    </location>
</feature>
<organism evidence="2 3">
    <name type="scientific">Sphingorhabdus arenilitoris</name>
    <dbReference type="NCBI Taxonomy" id="1490041"/>
    <lineage>
        <taxon>Bacteria</taxon>
        <taxon>Pseudomonadati</taxon>
        <taxon>Pseudomonadota</taxon>
        <taxon>Alphaproteobacteria</taxon>
        <taxon>Sphingomonadales</taxon>
        <taxon>Sphingomonadaceae</taxon>
        <taxon>Sphingorhabdus</taxon>
    </lineage>
</organism>
<comment type="caution">
    <text evidence="2">The sequence shown here is derived from an EMBL/GenBank/DDBJ whole genome shotgun (WGS) entry which is preliminary data.</text>
</comment>
<protein>
    <recommendedName>
        <fullName evidence="4">Tetratricopeptide repeat protein</fullName>
    </recommendedName>
</protein>